<evidence type="ECO:0000313" key="5">
    <source>
        <dbReference type="Proteomes" id="UP000784294"/>
    </source>
</evidence>
<dbReference type="GO" id="GO:0000056">
    <property type="term" value="P:ribosomal small subunit export from nucleus"/>
    <property type="evidence" value="ECO:0007669"/>
    <property type="project" value="TreeGrafter"/>
</dbReference>
<dbReference type="EMBL" id="CAAALY010005520">
    <property type="protein sequence ID" value="VEL09124.1"/>
    <property type="molecule type" value="Genomic_DNA"/>
</dbReference>
<gene>
    <name evidence="4" type="ORF">PXEA_LOCUS2564</name>
</gene>
<evidence type="ECO:0000313" key="4">
    <source>
        <dbReference type="EMBL" id="VEL09124.1"/>
    </source>
</evidence>
<evidence type="ECO:0000256" key="3">
    <source>
        <dbReference type="SAM" id="MobiDB-lite"/>
    </source>
</evidence>
<dbReference type="OrthoDB" id="5852896at2759"/>
<reference evidence="4" key="1">
    <citation type="submission" date="2018-11" db="EMBL/GenBank/DDBJ databases">
        <authorList>
            <consortium name="Pathogen Informatics"/>
        </authorList>
    </citation>
    <scope>NUCLEOTIDE SEQUENCE</scope>
</reference>
<dbReference type="GO" id="GO:0042274">
    <property type="term" value="P:ribosomal small subunit biogenesis"/>
    <property type="evidence" value="ECO:0007669"/>
    <property type="project" value="InterPro"/>
</dbReference>
<comment type="caution">
    <text evidence="4">The sequence shown here is derived from an EMBL/GenBank/DDBJ whole genome shotgun (WGS) entry which is preliminary data.</text>
</comment>
<organism evidence="4 5">
    <name type="scientific">Protopolystoma xenopodis</name>
    <dbReference type="NCBI Taxonomy" id="117903"/>
    <lineage>
        <taxon>Eukaryota</taxon>
        <taxon>Metazoa</taxon>
        <taxon>Spiralia</taxon>
        <taxon>Lophotrochozoa</taxon>
        <taxon>Platyhelminthes</taxon>
        <taxon>Monogenea</taxon>
        <taxon>Polyopisthocotylea</taxon>
        <taxon>Polystomatidea</taxon>
        <taxon>Polystomatidae</taxon>
        <taxon>Protopolystoma</taxon>
    </lineage>
</organism>
<feature type="compositionally biased region" description="Basic and acidic residues" evidence="3">
    <location>
        <begin position="357"/>
        <end position="370"/>
    </location>
</feature>
<evidence type="ECO:0000256" key="1">
    <source>
        <dbReference type="ARBA" id="ARBA00009078"/>
    </source>
</evidence>
<feature type="region of interest" description="Disordered" evidence="3">
    <location>
        <begin position="320"/>
        <end position="370"/>
    </location>
</feature>
<dbReference type="PANTHER" id="PTHR21531:SF0">
    <property type="entry name" value="PROTEIN LTV1 HOMOLOG"/>
    <property type="match status" value="1"/>
</dbReference>
<sequence>MNFHAFTTGNIAGSGRQPRVSKKLKARDFRLCTLEPVETKAPLPIPDVPEHFNYGIFYDDNYDYMQHIKSRDECGTGKCYRIITPEGKPSSSNVPQTDVVILEPVDYSNSTDTSSDDDGELEENFVELAGGPKLREGSDEPDAQYDKFQGRPELLSMQKVLMMEKFLFGTNQQSSDLSEECAQEPSLPTLSRSGKPMTDEELYLQQEFSQLLVKCKQHFDISDVNSCASNASVYSENLHHALEADFLATEDRKMRRELDSILEEDKNIILSQEARLMETDDKDDSLEEWLGEPKTFAADVMSLASSNKGNLTRLPKKLLVPPPYKTRKGSTTGEDTLSVAKQGKPVPTPRESASADCRSREESSEEKKARKKLVRLDKFDRRQIRKINKENFKCEIVSLRPAYGAKFRHIE</sequence>
<dbReference type="GO" id="GO:0030688">
    <property type="term" value="C:preribosome, small subunit precursor"/>
    <property type="evidence" value="ECO:0007669"/>
    <property type="project" value="TreeGrafter"/>
</dbReference>
<dbReference type="InterPro" id="IPR007307">
    <property type="entry name" value="Ltv1"/>
</dbReference>
<dbReference type="GO" id="GO:0005634">
    <property type="term" value="C:nucleus"/>
    <property type="evidence" value="ECO:0007669"/>
    <property type="project" value="TreeGrafter"/>
</dbReference>
<proteinExistence type="inferred from homology"/>
<accession>A0A3S5AZN9</accession>
<dbReference type="PANTHER" id="PTHR21531">
    <property type="entry name" value="LOW-TEMPERATURE VIABILITY PROTEIN LTV1-RELATED"/>
    <property type="match status" value="1"/>
</dbReference>
<dbReference type="GO" id="GO:0005829">
    <property type="term" value="C:cytosol"/>
    <property type="evidence" value="ECO:0007669"/>
    <property type="project" value="TreeGrafter"/>
</dbReference>
<evidence type="ECO:0000256" key="2">
    <source>
        <dbReference type="ARBA" id="ARBA00021561"/>
    </source>
</evidence>
<name>A0A3S5AZN9_9PLAT</name>
<dbReference type="Proteomes" id="UP000784294">
    <property type="component" value="Unassembled WGS sequence"/>
</dbReference>
<keyword evidence="5" id="KW-1185">Reference proteome</keyword>
<protein>
    <recommendedName>
        <fullName evidence="2">Protein LTV1 homolog</fullName>
    </recommendedName>
</protein>
<comment type="similarity">
    <text evidence="1">Belongs to the LTV1 family.</text>
</comment>
<dbReference type="AlphaFoldDB" id="A0A3S5AZN9"/>